<feature type="region of interest" description="Disordered" evidence="1">
    <location>
        <begin position="85"/>
        <end position="105"/>
    </location>
</feature>
<evidence type="ECO:0000313" key="4">
    <source>
        <dbReference type="Proteomes" id="UP001218188"/>
    </source>
</evidence>
<name>A0AAD6TEU2_9AGAR</name>
<dbReference type="AlphaFoldDB" id="A0AAD6TEU2"/>
<evidence type="ECO:0000256" key="2">
    <source>
        <dbReference type="SAM" id="Phobius"/>
    </source>
</evidence>
<dbReference type="Proteomes" id="UP001218188">
    <property type="component" value="Unassembled WGS sequence"/>
</dbReference>
<comment type="caution">
    <text evidence="3">The sequence shown here is derived from an EMBL/GenBank/DDBJ whole genome shotgun (WGS) entry which is preliminary data.</text>
</comment>
<protein>
    <submittedName>
        <fullName evidence="3">Uncharacterized protein</fullName>
    </submittedName>
</protein>
<feature type="transmembrane region" description="Helical" evidence="2">
    <location>
        <begin position="58"/>
        <end position="78"/>
    </location>
</feature>
<reference evidence="3" key="1">
    <citation type="submission" date="2023-03" db="EMBL/GenBank/DDBJ databases">
        <title>Massive genome expansion in bonnet fungi (Mycena s.s.) driven by repeated elements and novel gene families across ecological guilds.</title>
        <authorList>
            <consortium name="Lawrence Berkeley National Laboratory"/>
            <person name="Harder C.B."/>
            <person name="Miyauchi S."/>
            <person name="Viragh M."/>
            <person name="Kuo A."/>
            <person name="Thoen E."/>
            <person name="Andreopoulos B."/>
            <person name="Lu D."/>
            <person name="Skrede I."/>
            <person name="Drula E."/>
            <person name="Henrissat B."/>
            <person name="Morin E."/>
            <person name="Kohler A."/>
            <person name="Barry K."/>
            <person name="LaButti K."/>
            <person name="Morin E."/>
            <person name="Salamov A."/>
            <person name="Lipzen A."/>
            <person name="Mereny Z."/>
            <person name="Hegedus B."/>
            <person name="Baldrian P."/>
            <person name="Stursova M."/>
            <person name="Weitz H."/>
            <person name="Taylor A."/>
            <person name="Grigoriev I.V."/>
            <person name="Nagy L.G."/>
            <person name="Martin F."/>
            <person name="Kauserud H."/>
        </authorList>
    </citation>
    <scope>NUCLEOTIDE SEQUENCE</scope>
    <source>
        <strain evidence="3">CBHHK200</strain>
    </source>
</reference>
<keyword evidence="2" id="KW-0472">Membrane</keyword>
<feature type="region of interest" description="Disordered" evidence="1">
    <location>
        <begin position="166"/>
        <end position="186"/>
    </location>
</feature>
<dbReference type="EMBL" id="JARJCM010000012">
    <property type="protein sequence ID" value="KAJ7042657.1"/>
    <property type="molecule type" value="Genomic_DNA"/>
</dbReference>
<evidence type="ECO:0000256" key="1">
    <source>
        <dbReference type="SAM" id="MobiDB-lite"/>
    </source>
</evidence>
<keyword evidence="2" id="KW-0812">Transmembrane</keyword>
<keyword evidence="2" id="KW-1133">Transmembrane helix</keyword>
<proteinExistence type="predicted"/>
<sequence>MGAQYSGEHSITRQALRICEEKPPDQILPCPRPPIVDKPQPQFEFSPAVLPSRSPTNFIYTTFTSYATWLFPVLLFWSSSRAIREKQKSPTTSSTPTPTEDSLKALKLQRLMDRRKQEAERARCTRDVVLAFCGQVEVGLNIGSAEKRKRAEFSGDDEAASLPIDRFDQRVPWPRSPPSPSSESSCSMLELRYIPPQNKSFVKEEAFESSILSRSTSSCSFRDMESDVFRCASPWPSEDTVWDDSDSELEAELQECAIMLLESDSES</sequence>
<gene>
    <name evidence="3" type="ORF">C8F04DRAFT_85504</name>
</gene>
<accession>A0AAD6TEU2</accession>
<keyword evidence="4" id="KW-1185">Reference proteome</keyword>
<organism evidence="3 4">
    <name type="scientific">Mycena alexandri</name>
    <dbReference type="NCBI Taxonomy" id="1745969"/>
    <lineage>
        <taxon>Eukaryota</taxon>
        <taxon>Fungi</taxon>
        <taxon>Dikarya</taxon>
        <taxon>Basidiomycota</taxon>
        <taxon>Agaricomycotina</taxon>
        <taxon>Agaricomycetes</taxon>
        <taxon>Agaricomycetidae</taxon>
        <taxon>Agaricales</taxon>
        <taxon>Marasmiineae</taxon>
        <taxon>Mycenaceae</taxon>
        <taxon>Mycena</taxon>
    </lineage>
</organism>
<feature type="compositionally biased region" description="Low complexity" evidence="1">
    <location>
        <begin position="89"/>
        <end position="99"/>
    </location>
</feature>
<evidence type="ECO:0000313" key="3">
    <source>
        <dbReference type="EMBL" id="KAJ7042657.1"/>
    </source>
</evidence>